<dbReference type="EMBL" id="JBHRWO010000010">
    <property type="protein sequence ID" value="MFC3492811.1"/>
    <property type="molecule type" value="Genomic_DNA"/>
</dbReference>
<evidence type="ECO:0000313" key="3">
    <source>
        <dbReference type="EMBL" id="MFC3492811.1"/>
    </source>
</evidence>
<dbReference type="RefSeq" id="WP_387974111.1">
    <property type="nucleotide sequence ID" value="NZ_JBHRWO010000010.1"/>
</dbReference>
<dbReference type="Proteomes" id="UP001595712">
    <property type="component" value="Unassembled WGS sequence"/>
</dbReference>
<evidence type="ECO:0000256" key="1">
    <source>
        <dbReference type="SAM" id="MobiDB-lite"/>
    </source>
</evidence>
<dbReference type="InterPro" id="IPR049790">
    <property type="entry name" value="Rv3655c/TadE"/>
</dbReference>
<proteinExistence type="predicted"/>
<protein>
    <submittedName>
        <fullName evidence="3">TadE family type IV pilus minor pilin</fullName>
    </submittedName>
</protein>
<keyword evidence="2" id="KW-0472">Membrane</keyword>
<evidence type="ECO:0000256" key="2">
    <source>
        <dbReference type="SAM" id="Phobius"/>
    </source>
</evidence>
<keyword evidence="2" id="KW-0812">Transmembrane</keyword>
<reference evidence="4" key="1">
    <citation type="journal article" date="2019" name="Int. J. Syst. Evol. Microbiol.">
        <title>The Global Catalogue of Microorganisms (GCM) 10K type strain sequencing project: providing services to taxonomists for standard genome sequencing and annotation.</title>
        <authorList>
            <consortium name="The Broad Institute Genomics Platform"/>
            <consortium name="The Broad Institute Genome Sequencing Center for Infectious Disease"/>
            <person name="Wu L."/>
            <person name="Ma J."/>
        </authorList>
    </citation>
    <scope>NUCLEOTIDE SEQUENCE [LARGE SCALE GENOMIC DNA]</scope>
    <source>
        <strain evidence="4">CGMCC 4.7396</strain>
    </source>
</reference>
<keyword evidence="2" id="KW-1133">Transmembrane helix</keyword>
<evidence type="ECO:0000313" key="4">
    <source>
        <dbReference type="Proteomes" id="UP001595712"/>
    </source>
</evidence>
<organism evidence="3 4">
    <name type="scientific">Glycomyces rhizosphaerae</name>
    <dbReference type="NCBI Taxonomy" id="2054422"/>
    <lineage>
        <taxon>Bacteria</taxon>
        <taxon>Bacillati</taxon>
        <taxon>Actinomycetota</taxon>
        <taxon>Actinomycetes</taxon>
        <taxon>Glycomycetales</taxon>
        <taxon>Glycomycetaceae</taxon>
        <taxon>Glycomyces</taxon>
    </lineage>
</organism>
<dbReference type="NCBIfam" id="NF041390">
    <property type="entry name" value="TadE_Rv3655c"/>
    <property type="match status" value="1"/>
</dbReference>
<sequence length="134" mass="13225">MRAASRNPPPTDTGGGNQARRAGGERGFVTAELAATLPAVVAVLALGMWAVSTVGMKVRAIDAANSAAIAAARGEDPQAVAAPYLPEGGSVAVTSDDTVARAVVTAPVRPLGPLTPSMDITAEAAAPMEPGLPG</sequence>
<name>A0ABV7PXR4_9ACTN</name>
<comment type="caution">
    <text evidence="3">The sequence shown here is derived from an EMBL/GenBank/DDBJ whole genome shotgun (WGS) entry which is preliminary data.</text>
</comment>
<accession>A0ABV7PXR4</accession>
<keyword evidence="4" id="KW-1185">Reference proteome</keyword>
<gene>
    <name evidence="3" type="ORF">ACFO8M_09970</name>
</gene>
<feature type="region of interest" description="Disordered" evidence="1">
    <location>
        <begin position="1"/>
        <end position="23"/>
    </location>
</feature>
<feature type="transmembrane region" description="Helical" evidence="2">
    <location>
        <begin position="33"/>
        <end position="51"/>
    </location>
</feature>